<evidence type="ECO:0000313" key="2">
    <source>
        <dbReference type="EMBL" id="KAK0386720.1"/>
    </source>
</evidence>
<accession>A0AA39L7E6</accession>
<sequence length="629" mass="72257">MSEDEADTIKGLHVTCVVKPPADLRELPLHVRLLCDAVLDTSFTVLSRFEREFRECEPEWTCDEGCKVQPCTKALHKPCLTSMDWEPILSKKGVTEKERPNLEQLQWWVKGTLRAASKLFFRRQNESEWDDFYCKKFFYKLEEDNEPREQHSIMEARVRFCYDEFELQKRKKWTAFGPERYNGKMPEPDIALHFKIHPEDDEWLGFDSTAPSYKANYAVAGNFSRQILFHLLEKGNLEPSPFSNFRKPKPRTSYTQAQRFIGYPWFIAEYKRIEGRRFVDVVTQAANAARCTLQMYSGLVLHTGTERAQAAKSDVRIPPLITMTAIGREVHIWVAWAEQPYDEDDDENHEHCRMQCIWEGDMLRTKDIIQLRSIIENTHTWAMRDLRGTISSHLDRWCSLYPREPYADKPSAHRTRSDPTPMPRTPGSNRRSTSAMEDRVTRSQPVLGEKKSASSRGENFRSASTSKVHTRPKNLDDSPSIRARNKSVRVQAPKTAVPATPKGRKSAVSRPGSAGFKTSPIVTVESVESGSEDEQWGQDEESESEDSFERETSTESFDDAASYDGDRTPDRRDVWSEGLSPETPCQKQQVRRSPRSSTGSVSRFRYDEADPEAQCIGSVTRSRGRRSLA</sequence>
<feature type="compositionally biased region" description="Polar residues" evidence="1">
    <location>
        <begin position="454"/>
        <end position="467"/>
    </location>
</feature>
<dbReference type="EMBL" id="JAPDFR010000005">
    <property type="protein sequence ID" value="KAK0386720.1"/>
    <property type="molecule type" value="Genomic_DNA"/>
</dbReference>
<keyword evidence="3" id="KW-1185">Reference proteome</keyword>
<feature type="compositionally biased region" description="Basic and acidic residues" evidence="1">
    <location>
        <begin position="564"/>
        <end position="575"/>
    </location>
</feature>
<evidence type="ECO:0000256" key="1">
    <source>
        <dbReference type="SAM" id="MobiDB-lite"/>
    </source>
</evidence>
<feature type="compositionally biased region" description="Polar residues" evidence="1">
    <location>
        <begin position="426"/>
        <end position="435"/>
    </location>
</feature>
<name>A0AA39L7E6_SARSR</name>
<dbReference type="AlphaFoldDB" id="A0AA39L7E6"/>
<organism evidence="2 3">
    <name type="scientific">Sarocladium strictum</name>
    <name type="common">Black bundle disease fungus</name>
    <name type="synonym">Acremonium strictum</name>
    <dbReference type="NCBI Taxonomy" id="5046"/>
    <lineage>
        <taxon>Eukaryota</taxon>
        <taxon>Fungi</taxon>
        <taxon>Dikarya</taxon>
        <taxon>Ascomycota</taxon>
        <taxon>Pezizomycotina</taxon>
        <taxon>Sordariomycetes</taxon>
        <taxon>Hypocreomycetidae</taxon>
        <taxon>Hypocreales</taxon>
        <taxon>Sarocladiaceae</taxon>
        <taxon>Sarocladium</taxon>
    </lineage>
</organism>
<feature type="compositionally biased region" description="Acidic residues" evidence="1">
    <location>
        <begin position="530"/>
        <end position="546"/>
    </location>
</feature>
<proteinExistence type="predicted"/>
<feature type="compositionally biased region" description="Basic and acidic residues" evidence="1">
    <location>
        <begin position="405"/>
        <end position="417"/>
    </location>
</feature>
<gene>
    <name evidence="2" type="ORF">NLU13_6555</name>
</gene>
<feature type="region of interest" description="Disordered" evidence="1">
    <location>
        <begin position="405"/>
        <end position="629"/>
    </location>
</feature>
<protein>
    <submittedName>
        <fullName evidence="2">Uncharacterized protein</fullName>
    </submittedName>
</protein>
<dbReference type="Proteomes" id="UP001175261">
    <property type="component" value="Unassembled WGS sequence"/>
</dbReference>
<comment type="caution">
    <text evidence="2">The sequence shown here is derived from an EMBL/GenBank/DDBJ whole genome shotgun (WGS) entry which is preliminary data.</text>
</comment>
<reference evidence="2" key="1">
    <citation type="submission" date="2022-10" db="EMBL/GenBank/DDBJ databases">
        <title>Determination and structural analysis of whole genome sequence of Sarocladium strictum F4-1.</title>
        <authorList>
            <person name="Hu L."/>
            <person name="Jiang Y."/>
        </authorList>
    </citation>
    <scope>NUCLEOTIDE SEQUENCE</scope>
    <source>
        <strain evidence="2">F4-1</strain>
    </source>
</reference>
<evidence type="ECO:0000313" key="3">
    <source>
        <dbReference type="Proteomes" id="UP001175261"/>
    </source>
</evidence>